<dbReference type="InterPro" id="IPR025554">
    <property type="entry name" value="DUF4140"/>
</dbReference>
<feature type="coiled-coil region" evidence="1">
    <location>
        <begin position="92"/>
        <end position="126"/>
    </location>
</feature>
<dbReference type="RefSeq" id="WP_120515335.1">
    <property type="nucleotide sequence ID" value="NZ_QXZY01000003.1"/>
</dbReference>
<name>A0A3N4MFY4_9BACT</name>
<dbReference type="PANTHER" id="PTHR31005">
    <property type="entry name" value="DUF4139 DOMAIN-CONTAINING PROTEIN"/>
    <property type="match status" value="1"/>
</dbReference>
<keyword evidence="6" id="KW-1185">Reference proteome</keyword>
<accession>A0A3N4MFY4</accession>
<dbReference type="Gene3D" id="2.60.40.1120">
    <property type="entry name" value="Carboxypeptidase-like, regulatory domain"/>
    <property type="match status" value="1"/>
</dbReference>
<feature type="signal peptide" evidence="2">
    <location>
        <begin position="1"/>
        <end position="18"/>
    </location>
</feature>
<evidence type="ECO:0000259" key="4">
    <source>
        <dbReference type="Pfam" id="PF13600"/>
    </source>
</evidence>
<evidence type="ECO:0000256" key="2">
    <source>
        <dbReference type="SAM" id="SignalP"/>
    </source>
</evidence>
<dbReference type="InterPro" id="IPR008969">
    <property type="entry name" value="CarboxyPept-like_regulatory"/>
</dbReference>
<dbReference type="AlphaFoldDB" id="A0A3N4MFY4"/>
<feature type="domain" description="DUF4139" evidence="3">
    <location>
        <begin position="215"/>
        <end position="627"/>
    </location>
</feature>
<dbReference type="PANTHER" id="PTHR31005:SF8">
    <property type="entry name" value="DUF4139 DOMAIN-CONTAINING PROTEIN"/>
    <property type="match status" value="1"/>
</dbReference>
<dbReference type="NCBIfam" id="TIGR02231">
    <property type="entry name" value="mucoidy inhibitor MuiA family protein"/>
    <property type="match status" value="2"/>
</dbReference>
<dbReference type="EMBL" id="RMBX01000002">
    <property type="protein sequence ID" value="RPD42518.1"/>
    <property type="molecule type" value="Genomic_DNA"/>
</dbReference>
<dbReference type="Proteomes" id="UP000279089">
    <property type="component" value="Unassembled WGS sequence"/>
</dbReference>
<keyword evidence="1" id="KW-0175">Coiled coil</keyword>
<sequence>MKPLLYLLLIFTCTNAAAQTKKLNVPSGIENVTVFLQGAQITRTATATIPSGTTTLVFPGISPELEEKSIQVQGKGAFTILSVSREKNYKNSQSPQEELRKLQDQLETLEEKLQRERNKESVYRQEEEMLKKNQDLRGTNTGLKTADLKEALDFQRNRLTEVLDQLLTIQTNIRRLSYEIQKNGLQRSALMETKDTSTTDLLVTVSSKENISGKLTLRYLVKNAGWFPSYELRVENISRPMELAYKANVFQQCGEDWKNVKLSLSSGNPSENGMKPEMNAWYLRTFNNMQELIRARSTTPLTDISQVTGHVTDAGGNPISGATVRVPNRTIGTATNQNGEFNLQLPPGTKALDISFIGYKEQQVMLNGNSLSVVMYEDTRALSEVVVVGYGAKKKEVMTGALAGAVPGVRIRGMNTKQEREDIPLDVSASFHTTSVNFDIALPYTILSDGKPYAVAVSQAQVATSYLYHAAPKLDAAAYLVAGITGWEQMNLLEGEASIYFEGTYLGKSLLNLQSASDTLYVSLGRDKNIVINRKLQKEYAKNQFLGSNQTAVRNWEISVRNNKQEPIRIVVEDQVPMAAQGEVEVSKVSYAGANINPVTQLVTWSLDIPVKEEKKMQLQYTVKYPKDKLVNLD</sequence>
<keyword evidence="2" id="KW-0732">Signal</keyword>
<dbReference type="Pfam" id="PF13715">
    <property type="entry name" value="CarbopepD_reg_2"/>
    <property type="match status" value="1"/>
</dbReference>
<feature type="chain" id="PRO_5018333575" evidence="2">
    <location>
        <begin position="19"/>
        <end position="634"/>
    </location>
</feature>
<dbReference type="OrthoDB" id="634585at2"/>
<evidence type="ECO:0000313" key="5">
    <source>
        <dbReference type="EMBL" id="RPD42518.1"/>
    </source>
</evidence>
<evidence type="ECO:0000313" key="6">
    <source>
        <dbReference type="Proteomes" id="UP000279089"/>
    </source>
</evidence>
<dbReference type="InterPro" id="IPR037291">
    <property type="entry name" value="DUF4139"/>
</dbReference>
<protein>
    <submittedName>
        <fullName evidence="5">Mucoidy inhibitor MuiA family protein</fullName>
    </submittedName>
</protein>
<proteinExistence type="predicted"/>
<reference evidence="6" key="1">
    <citation type="submission" date="2018-11" db="EMBL/GenBank/DDBJ databases">
        <title>Chitinophaga lutea sp.nov., isolate from arsenic contaminated soil.</title>
        <authorList>
            <person name="Zong Y."/>
        </authorList>
    </citation>
    <scope>NUCLEOTIDE SEQUENCE [LARGE SCALE GENOMIC DNA]</scope>
    <source>
        <strain evidence="6">YLT18</strain>
    </source>
</reference>
<evidence type="ECO:0000259" key="3">
    <source>
        <dbReference type="Pfam" id="PF13598"/>
    </source>
</evidence>
<dbReference type="Pfam" id="PF13598">
    <property type="entry name" value="DUF4139"/>
    <property type="match status" value="1"/>
</dbReference>
<organism evidence="5 6">
    <name type="scientific">Chitinophaga barathri</name>
    <dbReference type="NCBI Taxonomy" id="1647451"/>
    <lineage>
        <taxon>Bacteria</taxon>
        <taxon>Pseudomonadati</taxon>
        <taxon>Bacteroidota</taxon>
        <taxon>Chitinophagia</taxon>
        <taxon>Chitinophagales</taxon>
        <taxon>Chitinophagaceae</taxon>
        <taxon>Chitinophaga</taxon>
    </lineage>
</organism>
<dbReference type="Pfam" id="PF13600">
    <property type="entry name" value="DUF4140"/>
    <property type="match status" value="1"/>
</dbReference>
<feature type="domain" description="DUF4140" evidence="4">
    <location>
        <begin position="32"/>
        <end position="130"/>
    </location>
</feature>
<gene>
    <name evidence="5" type="ORF">EG028_04915</name>
</gene>
<dbReference type="SUPFAM" id="SSF49464">
    <property type="entry name" value="Carboxypeptidase regulatory domain-like"/>
    <property type="match status" value="1"/>
</dbReference>
<evidence type="ECO:0000256" key="1">
    <source>
        <dbReference type="SAM" id="Coils"/>
    </source>
</evidence>
<comment type="caution">
    <text evidence="5">The sequence shown here is derived from an EMBL/GenBank/DDBJ whole genome shotgun (WGS) entry which is preliminary data.</text>
</comment>
<dbReference type="InterPro" id="IPR011935">
    <property type="entry name" value="CHP02231"/>
</dbReference>